<dbReference type="InterPro" id="IPR043128">
    <property type="entry name" value="Rev_trsase/Diguanyl_cyclase"/>
</dbReference>
<keyword evidence="2" id="KW-1185">Reference proteome</keyword>
<reference evidence="1" key="1">
    <citation type="submission" date="2020-10" db="EMBL/GenBank/DDBJ databases">
        <title>Unveiling of a novel bifunctional photoreceptor, Dualchrome1, isolated from a cosmopolitan green alga.</title>
        <authorList>
            <person name="Suzuki S."/>
            <person name="Kawachi M."/>
        </authorList>
    </citation>
    <scope>NUCLEOTIDE SEQUENCE</scope>
    <source>
        <strain evidence="1">NIES 2893</strain>
    </source>
</reference>
<dbReference type="InterPro" id="IPR043502">
    <property type="entry name" value="DNA/RNA_pol_sf"/>
</dbReference>
<dbReference type="Gene3D" id="3.10.10.10">
    <property type="entry name" value="HIV Type 1 Reverse Transcriptase, subunit A, domain 1"/>
    <property type="match status" value="1"/>
</dbReference>
<accession>A0A830HY46</accession>
<organism evidence="1 2">
    <name type="scientific">Pycnococcus provasolii</name>
    <dbReference type="NCBI Taxonomy" id="41880"/>
    <lineage>
        <taxon>Eukaryota</taxon>
        <taxon>Viridiplantae</taxon>
        <taxon>Chlorophyta</taxon>
        <taxon>Pseudoscourfieldiophyceae</taxon>
        <taxon>Pseudoscourfieldiales</taxon>
        <taxon>Pycnococcaceae</taxon>
        <taxon>Pycnococcus</taxon>
    </lineage>
</organism>
<dbReference type="Gene3D" id="3.30.70.270">
    <property type="match status" value="1"/>
</dbReference>
<dbReference type="OrthoDB" id="427924at2759"/>
<dbReference type="AlphaFoldDB" id="A0A830HY46"/>
<evidence type="ECO:0000313" key="1">
    <source>
        <dbReference type="EMBL" id="GHP12386.1"/>
    </source>
</evidence>
<protein>
    <submittedName>
        <fullName evidence="1">Uncharacterized protein</fullName>
    </submittedName>
</protein>
<dbReference type="EMBL" id="BNJQ01000041">
    <property type="protein sequence ID" value="GHP12386.1"/>
    <property type="molecule type" value="Genomic_DNA"/>
</dbReference>
<dbReference type="SUPFAM" id="SSF56672">
    <property type="entry name" value="DNA/RNA polymerases"/>
    <property type="match status" value="1"/>
</dbReference>
<dbReference type="Proteomes" id="UP000660262">
    <property type="component" value="Unassembled WGS sequence"/>
</dbReference>
<name>A0A830HY46_9CHLO</name>
<sequence length="265" mass="28878">MRSAINQPKPSTGIRLVATQTSIAFAMQARQPPGFGNRTLTSPRTPTAPWYIRAAKCSSAFSDGKARFCVWFRDANDELVVESFTMPAASDALADAEPEAWAMKRDLAKAFLQLQAHPADIELLGFVNPITGQVMLFTVPMFGLKSAPRCLHITVQAMCRATAVVARALGLLLMETNPALGEELYAAASRLRAYADDHFWASLPFSATTLHVLTVLMGVLFGADFDPAKDTFGRIMEVESLASSPTPLELRKLFPPSGRQGFRLT</sequence>
<gene>
    <name evidence="1" type="ORF">PPROV_001111400</name>
</gene>
<evidence type="ECO:0000313" key="2">
    <source>
        <dbReference type="Proteomes" id="UP000660262"/>
    </source>
</evidence>
<proteinExistence type="predicted"/>
<comment type="caution">
    <text evidence="1">The sequence shown here is derived from an EMBL/GenBank/DDBJ whole genome shotgun (WGS) entry which is preliminary data.</text>
</comment>